<protein>
    <submittedName>
        <fullName evidence="20">Uncharacterized protein</fullName>
    </submittedName>
</protein>
<keyword evidence="9 15" id="KW-0472">Membrane</keyword>
<dbReference type="Pfam" id="PF13855">
    <property type="entry name" value="LRR_8"/>
    <property type="match status" value="1"/>
</dbReference>
<dbReference type="InterPro" id="IPR032675">
    <property type="entry name" value="LRR_dom_sf"/>
</dbReference>
<feature type="compositionally biased region" description="Basic and acidic residues" evidence="14">
    <location>
        <begin position="1373"/>
        <end position="1383"/>
    </location>
</feature>
<dbReference type="PANTHER" id="PTHR45930">
    <property type="entry name" value="G-PROTEIN COUPLED RECEPTOR 124-LIKE PROTEIN"/>
    <property type="match status" value="1"/>
</dbReference>
<keyword evidence="12" id="KW-0807">Transducer</keyword>
<feature type="transmembrane region" description="Helical" evidence="15">
    <location>
        <begin position="1035"/>
        <end position="1058"/>
    </location>
</feature>
<dbReference type="InterPro" id="IPR058808">
    <property type="entry name" value="GAIN_ADGRA2/3"/>
</dbReference>
<dbReference type="SMART" id="SM00369">
    <property type="entry name" value="LRR_TYP"/>
    <property type="match status" value="3"/>
</dbReference>
<dbReference type="Gene3D" id="3.80.10.10">
    <property type="entry name" value="Ribonuclease Inhibitor"/>
    <property type="match status" value="1"/>
</dbReference>
<dbReference type="InterPro" id="IPR000832">
    <property type="entry name" value="GPCR_2_secretin-like"/>
</dbReference>
<dbReference type="InterPro" id="IPR046338">
    <property type="entry name" value="GAIN_dom_sf"/>
</dbReference>
<feature type="domain" description="Ig-like" evidence="19">
    <location>
        <begin position="180"/>
        <end position="272"/>
    </location>
</feature>
<dbReference type="InterPro" id="IPR000483">
    <property type="entry name" value="Cys-rich_flank_reg_C"/>
</dbReference>
<dbReference type="InterPro" id="IPR017981">
    <property type="entry name" value="GPCR_2-like_7TM"/>
</dbReference>
<dbReference type="Gene3D" id="2.60.220.50">
    <property type="match status" value="1"/>
</dbReference>
<evidence type="ECO:0000256" key="1">
    <source>
        <dbReference type="ARBA" id="ARBA00004141"/>
    </source>
</evidence>
<dbReference type="Pfam" id="PF13895">
    <property type="entry name" value="Ig_2"/>
    <property type="match status" value="1"/>
</dbReference>
<dbReference type="Gene3D" id="1.20.1070.10">
    <property type="entry name" value="Rhodopsin 7-helix transmembrane proteins"/>
    <property type="match status" value="1"/>
</dbReference>
<feature type="transmembrane region" description="Helical" evidence="15">
    <location>
        <begin position="748"/>
        <end position="772"/>
    </location>
</feature>
<dbReference type="InterPro" id="IPR007110">
    <property type="entry name" value="Ig-like_dom"/>
</dbReference>
<dbReference type="GO" id="GO:0005886">
    <property type="term" value="C:plasma membrane"/>
    <property type="evidence" value="ECO:0007669"/>
    <property type="project" value="TreeGrafter"/>
</dbReference>
<feature type="region of interest" description="Disordered" evidence="14">
    <location>
        <begin position="1413"/>
        <end position="1441"/>
    </location>
</feature>
<comment type="similarity">
    <text evidence="2">Belongs to the G-protein coupled receptor 2 family. Adhesion G-protein coupled receptor (ADGR) subfamily.</text>
</comment>
<dbReference type="InterPro" id="IPR001611">
    <property type="entry name" value="Leu-rich_rpt"/>
</dbReference>
<feature type="domain" description="G-protein coupled receptors family 2 profile 1" evidence="17">
    <location>
        <begin position="261"/>
        <end position="343"/>
    </location>
</feature>
<keyword evidence="4 15" id="KW-0812">Transmembrane</keyword>
<gene>
    <name evidence="20" type="ORF">CGI_10028288</name>
</gene>
<evidence type="ECO:0000256" key="4">
    <source>
        <dbReference type="ARBA" id="ARBA00022692"/>
    </source>
</evidence>
<dbReference type="PROSITE" id="PS50227">
    <property type="entry name" value="G_PROTEIN_RECEP_F2_3"/>
    <property type="match status" value="1"/>
</dbReference>
<keyword evidence="10" id="KW-1015">Disulfide bond</keyword>
<dbReference type="SMART" id="SM00082">
    <property type="entry name" value="LRRCT"/>
    <property type="match status" value="1"/>
</dbReference>
<proteinExistence type="inferred from homology"/>
<sequence length="1629" mass="182225">MFGHYDKKYKRTEATQVSLRGHEDLSRNVITVLEGGDFFRISSLQKLDLSHNKITIIKKGAFFGLKELVKLDLSNNKIGSITSSMFEGLTKLEKLNFSNNRINTIPDGTFNNLHALKKIDFQSEYLRCDCHLQWIVKWSRDKNVKIQQSTTCGVPKDLKGVPLKGLKKKDLHCDRPLELPEFEILPNKSQVVFEGDKIPLICRASIINRETRMVWLRRGEVVSTNRSVGIFVITEETPDKSTMIHTLMLKHLTEEDSGVWQCMVTTPQGNVSTDITIVVISNTAATCPSKTSKTKKGVYKWPRTVAGVVSEQPCKRGRGSATHRCSESSMWEGLNVDRCEYLEDLTRKLEAFALLKNKRMNQSEFREVSTELMTVMSQPENMEDLTHFTLSAQIVENLAKNIQDKREVSTVLHLVSSLMNENNAKLEEAQLQDKTCSRLLNVVEELPKHMDAPMSEFTENVVIETMQQPLEDFPGVTCMAYSQIFSCQDRYINQSIAKEVSTVLHLVSSLMNENNAKLEEAQLQDKTCSRLLNVVEELPKHMDAPMSEFTENVVIETMQQPLEDFPGVTCMAYSQIFSCQDRYINQSIAKENLVGTVRLPASLYNTSEELAQNSSSDSRANLQLILYRDAKLFPSLTTIHDDPQIGTKTVSVVSAILSVGVSPVVVNLTSPITLTFKVKAVSENLLAAYWDPLANGGLGDWRTDGCHITGVFRNFTTVHCSHLSIFAIIETSMGAEALPLKMFQLMHIAVYVGSCICLLCLMAVIITYVSCFRFINVPKKMKHSVINISVCVLLLIIGFTMGVKRTDHLLACQIVGISLHYLTLCAIFWITITSYNMLKKFSKANKPPAPPPDMPGMPLPPKPMIRFYLLGWGVPTIICGITAAVSLDHYSEPDYCFLAWDPSLGAFYGPVGLLVIFNLVFFLRISCIIQGNTNNLNESSHTEDINELELAHNGEDNNTEIQALTQTNNQSNMEPSLGDDSETRSLVSSVADQEKRPQSQLYAVISILFLFIVFWVCGAVAVAEPFKSIIPMQELIFSYLYGVTCAIFGIFMLCYFCLSRKDSCSSWKRFFLCEKHPLYDMSYEVTNHSALSNGHVIQANGNLDPAVKSYNITQEMPNESAKQSNINLVPANSSSLIEDSINDGAHDGNVKVFYNPKQNGVAKKFWEKQRHNSRYISRDATKEFNGSITSFSGSEANNRIQNTGNHSDGRSHLSIEIQIQPKGLPNHSLNTRSPLPPQFNSPVVVPHNGVPGHHTPVFSMVPLDRNHIPPVGGSGSVLATSTYCSTVSCCDSQAVSQHTRSPSSCSLGSRSHPSAFTPVPQKNNTLPKPHKTSNGNCSQSSPPAYDCVIMNGSLTRIRDFDGQSQMSDARCQSPREHSLHNEPHLMFPPPGPLSAQEGCTYKQYGSVDDHITSEPQRAQRARSHSGGYSSDASAKGRRKRDNNFIQEVQQRIPNPETHMTNQCRSPIRFMNQAQSSNYLSPNMDVGNQSVNSKLSPPDSDSGINNKRNRANDSDHNSEPSTSHHRRRPKGHDHHRNSRHARGNPRSRLDWEKNNSKAKAIPYAYVNHNYAERVRQKLNSQSSMEAKNYWGSPSMEEDSTSSSGDEACFDHNVWVLQNQRKLKRKKETSV</sequence>
<dbReference type="InterPro" id="IPR057244">
    <property type="entry name" value="GAIN_B"/>
</dbReference>
<evidence type="ECO:0000256" key="15">
    <source>
        <dbReference type="SAM" id="Phobius"/>
    </source>
</evidence>
<evidence type="ECO:0000256" key="2">
    <source>
        <dbReference type="ARBA" id="ARBA00007343"/>
    </source>
</evidence>
<organism evidence="20">
    <name type="scientific">Magallana gigas</name>
    <name type="common">Pacific oyster</name>
    <name type="synonym">Crassostrea gigas</name>
    <dbReference type="NCBI Taxonomy" id="29159"/>
    <lineage>
        <taxon>Eukaryota</taxon>
        <taxon>Metazoa</taxon>
        <taxon>Spiralia</taxon>
        <taxon>Lophotrochozoa</taxon>
        <taxon>Mollusca</taxon>
        <taxon>Bivalvia</taxon>
        <taxon>Autobranchia</taxon>
        <taxon>Pteriomorphia</taxon>
        <taxon>Ostreida</taxon>
        <taxon>Ostreoidea</taxon>
        <taxon>Ostreidae</taxon>
        <taxon>Magallana</taxon>
    </lineage>
</organism>
<feature type="region of interest" description="Disordered" evidence="14">
    <location>
        <begin position="1578"/>
        <end position="1603"/>
    </location>
</feature>
<feature type="transmembrane region" description="Helical" evidence="15">
    <location>
        <begin position="808"/>
        <end position="832"/>
    </location>
</feature>
<feature type="compositionally biased region" description="Basic residues" evidence="14">
    <location>
        <begin position="1522"/>
        <end position="1544"/>
    </location>
</feature>
<evidence type="ECO:0000256" key="10">
    <source>
        <dbReference type="ARBA" id="ARBA00023157"/>
    </source>
</evidence>
<evidence type="ECO:0000256" key="11">
    <source>
        <dbReference type="ARBA" id="ARBA00023170"/>
    </source>
</evidence>
<feature type="region of interest" description="Disordered" evidence="14">
    <location>
        <begin position="1362"/>
        <end position="1398"/>
    </location>
</feature>
<accession>K1Q644</accession>
<feature type="region of interest" description="Disordered" evidence="14">
    <location>
        <begin position="1300"/>
        <end position="1340"/>
    </location>
</feature>
<evidence type="ECO:0000256" key="5">
    <source>
        <dbReference type="ARBA" id="ARBA00022729"/>
    </source>
</evidence>
<dbReference type="InterPro" id="IPR001879">
    <property type="entry name" value="GPCR_2_extracellular_dom"/>
</dbReference>
<dbReference type="Pfam" id="PF01825">
    <property type="entry name" value="GPS"/>
    <property type="match status" value="1"/>
</dbReference>
<dbReference type="PROSITE" id="PS50261">
    <property type="entry name" value="G_PROTEIN_RECEP_F2_4"/>
    <property type="match status" value="1"/>
</dbReference>
<dbReference type="InterPro" id="IPR003599">
    <property type="entry name" value="Ig_sub"/>
</dbReference>
<dbReference type="InParanoid" id="K1Q644"/>
<feature type="transmembrane region" description="Helical" evidence="15">
    <location>
        <begin position="1001"/>
        <end position="1023"/>
    </location>
</feature>
<dbReference type="EMBL" id="JH816901">
    <property type="protein sequence ID" value="EKC26749.1"/>
    <property type="molecule type" value="Genomic_DNA"/>
</dbReference>
<dbReference type="Pfam" id="PF00560">
    <property type="entry name" value="LRR_1"/>
    <property type="match status" value="1"/>
</dbReference>
<dbReference type="Pfam" id="PF26588">
    <property type="entry name" value="GAIN_ADGRA3"/>
    <property type="match status" value="1"/>
</dbReference>
<dbReference type="PROSITE" id="PS50221">
    <property type="entry name" value="GAIN_B"/>
    <property type="match status" value="1"/>
</dbReference>
<feature type="compositionally biased region" description="Polar residues" evidence="14">
    <location>
        <begin position="1477"/>
        <end position="1494"/>
    </location>
</feature>
<dbReference type="InterPro" id="IPR003591">
    <property type="entry name" value="Leu-rich_rpt_typical-subtyp"/>
</dbReference>
<dbReference type="SUPFAM" id="SSF111418">
    <property type="entry name" value="Hormone receptor domain"/>
    <property type="match status" value="1"/>
</dbReference>
<dbReference type="PROSITE" id="PS50835">
    <property type="entry name" value="IG_LIKE"/>
    <property type="match status" value="1"/>
</dbReference>
<dbReference type="InterPro" id="IPR036445">
    <property type="entry name" value="GPCR_2_extracell_dom_sf"/>
</dbReference>
<dbReference type="CDD" id="cd15259">
    <property type="entry name" value="7tmB2_GPR124-like_Adhesion_III"/>
    <property type="match status" value="1"/>
</dbReference>
<dbReference type="InterPro" id="IPR036179">
    <property type="entry name" value="Ig-like_dom_sf"/>
</dbReference>
<feature type="region of interest" description="Disordered" evidence="14">
    <location>
        <begin position="1189"/>
        <end position="1210"/>
    </location>
</feature>
<keyword evidence="6" id="KW-0677">Repeat</keyword>
<keyword evidence="5" id="KW-0732">Signal</keyword>
<feature type="region of interest" description="Disordered" evidence="14">
    <location>
        <begin position="1477"/>
        <end position="1552"/>
    </location>
</feature>
<feature type="transmembrane region" description="Helical" evidence="15">
    <location>
        <begin position="784"/>
        <end position="802"/>
    </location>
</feature>
<dbReference type="GO" id="GO:0007166">
    <property type="term" value="P:cell surface receptor signaling pathway"/>
    <property type="evidence" value="ECO:0007669"/>
    <property type="project" value="InterPro"/>
</dbReference>
<evidence type="ECO:0000256" key="7">
    <source>
        <dbReference type="ARBA" id="ARBA00022989"/>
    </source>
</evidence>
<evidence type="ECO:0000256" key="6">
    <source>
        <dbReference type="ARBA" id="ARBA00022737"/>
    </source>
</evidence>
<dbReference type="SMART" id="SM00409">
    <property type="entry name" value="IG"/>
    <property type="match status" value="1"/>
</dbReference>
<feature type="domain" description="G-protein coupled receptors family 2 profile 2" evidence="18">
    <location>
        <begin position="746"/>
        <end position="1060"/>
    </location>
</feature>
<dbReference type="InterPro" id="IPR013783">
    <property type="entry name" value="Ig-like_fold"/>
</dbReference>
<evidence type="ECO:0000256" key="12">
    <source>
        <dbReference type="ARBA" id="ARBA00023224"/>
    </source>
</evidence>
<dbReference type="GO" id="GO:0004930">
    <property type="term" value="F:G protein-coupled receptor activity"/>
    <property type="evidence" value="ECO:0007669"/>
    <property type="project" value="UniProtKB-KW"/>
</dbReference>
<evidence type="ECO:0000259" key="18">
    <source>
        <dbReference type="PROSITE" id="PS50261"/>
    </source>
</evidence>
<dbReference type="Pfam" id="PF00002">
    <property type="entry name" value="7tm_2"/>
    <property type="match status" value="1"/>
</dbReference>
<dbReference type="HOGENOM" id="CLU_243226_0_0_1"/>
<evidence type="ECO:0000259" key="17">
    <source>
        <dbReference type="PROSITE" id="PS50227"/>
    </source>
</evidence>
<reference evidence="20" key="1">
    <citation type="journal article" date="2012" name="Nature">
        <title>The oyster genome reveals stress adaptation and complexity of shell formation.</title>
        <authorList>
            <person name="Zhang G."/>
            <person name="Fang X."/>
            <person name="Guo X."/>
            <person name="Li L."/>
            <person name="Luo R."/>
            <person name="Xu F."/>
            <person name="Yang P."/>
            <person name="Zhang L."/>
            <person name="Wang X."/>
            <person name="Qi H."/>
            <person name="Xiong Z."/>
            <person name="Que H."/>
            <person name="Xie Y."/>
            <person name="Holland P.W."/>
            <person name="Paps J."/>
            <person name="Zhu Y."/>
            <person name="Wu F."/>
            <person name="Chen Y."/>
            <person name="Wang J."/>
            <person name="Peng C."/>
            <person name="Meng J."/>
            <person name="Yang L."/>
            <person name="Liu J."/>
            <person name="Wen B."/>
            <person name="Zhang N."/>
            <person name="Huang Z."/>
            <person name="Zhu Q."/>
            <person name="Feng Y."/>
            <person name="Mount A."/>
            <person name="Hedgecock D."/>
            <person name="Xu Z."/>
            <person name="Liu Y."/>
            <person name="Domazet-Loso T."/>
            <person name="Du Y."/>
            <person name="Sun X."/>
            <person name="Zhang S."/>
            <person name="Liu B."/>
            <person name="Cheng P."/>
            <person name="Jiang X."/>
            <person name="Li J."/>
            <person name="Fan D."/>
            <person name="Wang W."/>
            <person name="Fu W."/>
            <person name="Wang T."/>
            <person name="Wang B."/>
            <person name="Zhang J."/>
            <person name="Peng Z."/>
            <person name="Li Y."/>
            <person name="Li N."/>
            <person name="Wang J."/>
            <person name="Chen M."/>
            <person name="He Y."/>
            <person name="Tan F."/>
            <person name="Song X."/>
            <person name="Zheng Q."/>
            <person name="Huang R."/>
            <person name="Yang H."/>
            <person name="Du X."/>
            <person name="Chen L."/>
            <person name="Yang M."/>
            <person name="Gaffney P.M."/>
            <person name="Wang S."/>
            <person name="Luo L."/>
            <person name="She Z."/>
            <person name="Ming Y."/>
            <person name="Huang W."/>
            <person name="Zhang S."/>
            <person name="Huang B."/>
            <person name="Zhang Y."/>
            <person name="Qu T."/>
            <person name="Ni P."/>
            <person name="Miao G."/>
            <person name="Wang J."/>
            <person name="Wang Q."/>
            <person name="Steinberg C.E."/>
            <person name="Wang H."/>
            <person name="Li N."/>
            <person name="Qian L."/>
            <person name="Zhang G."/>
            <person name="Li Y."/>
            <person name="Yang H."/>
            <person name="Liu X."/>
            <person name="Wang J."/>
            <person name="Yin Y."/>
            <person name="Wang J."/>
        </authorList>
    </citation>
    <scope>NUCLEOTIDE SEQUENCE [LARGE SCALE GENOMIC DNA]</scope>
    <source>
        <strain evidence="20">05x7-T-G4-1.051#20</strain>
    </source>
</reference>
<feature type="compositionally biased region" description="Low complexity" evidence="14">
    <location>
        <begin position="1300"/>
        <end position="1314"/>
    </location>
</feature>
<comment type="subcellular location">
    <subcellularLocation>
        <location evidence="1">Membrane</location>
        <topology evidence="1">Multi-pass membrane protein</topology>
    </subcellularLocation>
</comment>
<dbReference type="InterPro" id="IPR000203">
    <property type="entry name" value="GPS"/>
</dbReference>
<evidence type="ECO:0000259" key="19">
    <source>
        <dbReference type="PROSITE" id="PS50835"/>
    </source>
</evidence>
<keyword evidence="3" id="KW-0433">Leucine-rich repeat</keyword>
<evidence type="ECO:0000256" key="3">
    <source>
        <dbReference type="ARBA" id="ARBA00022614"/>
    </source>
</evidence>
<dbReference type="PROSITE" id="PS51450">
    <property type="entry name" value="LRR"/>
    <property type="match status" value="3"/>
</dbReference>
<feature type="compositionally biased region" description="Polar residues" evidence="14">
    <location>
        <begin position="1189"/>
        <end position="1206"/>
    </location>
</feature>
<evidence type="ECO:0000256" key="8">
    <source>
        <dbReference type="ARBA" id="ARBA00023040"/>
    </source>
</evidence>
<keyword evidence="8" id="KW-0297">G-protein coupled receptor</keyword>
<keyword evidence="11" id="KW-0675">Receptor</keyword>
<evidence type="ECO:0000259" key="16">
    <source>
        <dbReference type="PROSITE" id="PS50221"/>
    </source>
</evidence>
<name>K1Q644_MAGGI</name>
<dbReference type="InterPro" id="IPR051963">
    <property type="entry name" value="Adhesion_GPCR_A"/>
</dbReference>
<feature type="transmembrane region" description="Helical" evidence="15">
    <location>
        <begin position="867"/>
        <end position="887"/>
    </location>
</feature>
<dbReference type="SUPFAM" id="SSF52058">
    <property type="entry name" value="L domain-like"/>
    <property type="match status" value="1"/>
</dbReference>
<dbReference type="PANTHER" id="PTHR45930:SF4">
    <property type="entry name" value="ADHESION G PROTEIN-COUPLED RECEPTOR A3"/>
    <property type="match status" value="1"/>
</dbReference>
<evidence type="ECO:0000313" key="20">
    <source>
        <dbReference type="EMBL" id="EKC26749.1"/>
    </source>
</evidence>
<feature type="domain" description="GAIN-B" evidence="16">
    <location>
        <begin position="575"/>
        <end position="736"/>
    </location>
</feature>
<feature type="compositionally biased region" description="Polar residues" evidence="14">
    <location>
        <begin position="1320"/>
        <end position="1340"/>
    </location>
</feature>
<dbReference type="FunCoup" id="K1Q644">
    <property type="interactions" value="419"/>
</dbReference>
<evidence type="ECO:0000256" key="13">
    <source>
        <dbReference type="ARBA" id="ARBA00023319"/>
    </source>
</evidence>
<evidence type="ECO:0000256" key="14">
    <source>
        <dbReference type="SAM" id="MobiDB-lite"/>
    </source>
</evidence>
<dbReference type="Gene3D" id="2.60.40.10">
    <property type="entry name" value="Immunoglobulins"/>
    <property type="match status" value="1"/>
</dbReference>
<evidence type="ECO:0000256" key="9">
    <source>
        <dbReference type="ARBA" id="ARBA00023136"/>
    </source>
</evidence>
<keyword evidence="7 15" id="KW-1133">Transmembrane helix</keyword>
<keyword evidence="13" id="KW-0393">Immunoglobulin domain</keyword>
<feature type="transmembrane region" description="Helical" evidence="15">
    <location>
        <begin position="907"/>
        <end position="925"/>
    </location>
</feature>
<dbReference type="SUPFAM" id="SSF48726">
    <property type="entry name" value="Immunoglobulin"/>
    <property type="match status" value="1"/>
</dbReference>